<keyword evidence="2" id="KW-1185">Reference proteome</keyword>
<name>A0AAN6UKS2_9PEZI</name>
<protein>
    <submittedName>
        <fullName evidence="1">Uncharacterized protein</fullName>
    </submittedName>
</protein>
<organism evidence="1 2">
    <name type="scientific">Trichocladium antarcticum</name>
    <dbReference type="NCBI Taxonomy" id="1450529"/>
    <lineage>
        <taxon>Eukaryota</taxon>
        <taxon>Fungi</taxon>
        <taxon>Dikarya</taxon>
        <taxon>Ascomycota</taxon>
        <taxon>Pezizomycotina</taxon>
        <taxon>Sordariomycetes</taxon>
        <taxon>Sordariomycetidae</taxon>
        <taxon>Sordariales</taxon>
        <taxon>Chaetomiaceae</taxon>
        <taxon>Trichocladium</taxon>
    </lineage>
</organism>
<dbReference type="AlphaFoldDB" id="A0AAN6UKS2"/>
<gene>
    <name evidence="1" type="ORF">BT67DRAFT_282700</name>
</gene>
<reference evidence="1" key="1">
    <citation type="journal article" date="2023" name="Mol. Phylogenet. Evol.">
        <title>Genome-scale phylogeny and comparative genomics of the fungal order Sordariales.</title>
        <authorList>
            <person name="Hensen N."/>
            <person name="Bonometti L."/>
            <person name="Westerberg I."/>
            <person name="Brannstrom I.O."/>
            <person name="Guillou S."/>
            <person name="Cros-Aarteil S."/>
            <person name="Calhoun S."/>
            <person name="Haridas S."/>
            <person name="Kuo A."/>
            <person name="Mondo S."/>
            <person name="Pangilinan J."/>
            <person name="Riley R."/>
            <person name="LaButti K."/>
            <person name="Andreopoulos B."/>
            <person name="Lipzen A."/>
            <person name="Chen C."/>
            <person name="Yan M."/>
            <person name="Daum C."/>
            <person name="Ng V."/>
            <person name="Clum A."/>
            <person name="Steindorff A."/>
            <person name="Ohm R.A."/>
            <person name="Martin F."/>
            <person name="Silar P."/>
            <person name="Natvig D.O."/>
            <person name="Lalanne C."/>
            <person name="Gautier V."/>
            <person name="Ament-Velasquez S.L."/>
            <person name="Kruys A."/>
            <person name="Hutchinson M.I."/>
            <person name="Powell A.J."/>
            <person name="Barry K."/>
            <person name="Miller A.N."/>
            <person name="Grigoriev I.V."/>
            <person name="Debuchy R."/>
            <person name="Gladieux P."/>
            <person name="Hiltunen Thoren M."/>
            <person name="Johannesson H."/>
        </authorList>
    </citation>
    <scope>NUCLEOTIDE SEQUENCE</scope>
    <source>
        <strain evidence="1">CBS 123565</strain>
    </source>
</reference>
<accession>A0AAN6UKS2</accession>
<dbReference type="Proteomes" id="UP001304895">
    <property type="component" value="Unassembled WGS sequence"/>
</dbReference>
<sequence length="133" mass="14859">MGAADVWEREKDRCRERGNLAAPSACRPHPFSCTTSQTSNANALVQKPSHRHGRWSFLTASKRWNLPSYLIFKSQRRPTNPGPDEGASTAAAVVAIVLDRASWMFWWGICNEACCRSRSGRSKTPRNERAGVL</sequence>
<evidence type="ECO:0000313" key="1">
    <source>
        <dbReference type="EMBL" id="KAK4134837.1"/>
    </source>
</evidence>
<evidence type="ECO:0000313" key="2">
    <source>
        <dbReference type="Proteomes" id="UP001304895"/>
    </source>
</evidence>
<dbReference type="EMBL" id="MU853407">
    <property type="protein sequence ID" value="KAK4134837.1"/>
    <property type="molecule type" value="Genomic_DNA"/>
</dbReference>
<proteinExistence type="predicted"/>
<reference evidence="1" key="2">
    <citation type="submission" date="2023-05" db="EMBL/GenBank/DDBJ databases">
        <authorList>
            <consortium name="Lawrence Berkeley National Laboratory"/>
            <person name="Steindorff A."/>
            <person name="Hensen N."/>
            <person name="Bonometti L."/>
            <person name="Westerberg I."/>
            <person name="Brannstrom I.O."/>
            <person name="Guillou S."/>
            <person name="Cros-Aarteil S."/>
            <person name="Calhoun S."/>
            <person name="Haridas S."/>
            <person name="Kuo A."/>
            <person name="Mondo S."/>
            <person name="Pangilinan J."/>
            <person name="Riley R."/>
            <person name="Labutti K."/>
            <person name="Andreopoulos B."/>
            <person name="Lipzen A."/>
            <person name="Chen C."/>
            <person name="Yanf M."/>
            <person name="Daum C."/>
            <person name="Ng V."/>
            <person name="Clum A."/>
            <person name="Ohm R."/>
            <person name="Martin F."/>
            <person name="Silar P."/>
            <person name="Natvig D."/>
            <person name="Lalanne C."/>
            <person name="Gautier V."/>
            <person name="Ament-Velasquez S.L."/>
            <person name="Kruys A."/>
            <person name="Hutchinson M.I."/>
            <person name="Powell A.J."/>
            <person name="Barry K."/>
            <person name="Miller A.N."/>
            <person name="Grigoriev I.V."/>
            <person name="Debuchy R."/>
            <person name="Gladieux P."/>
            <person name="Thoren M.H."/>
            <person name="Johannesson H."/>
        </authorList>
    </citation>
    <scope>NUCLEOTIDE SEQUENCE</scope>
    <source>
        <strain evidence="1">CBS 123565</strain>
    </source>
</reference>
<comment type="caution">
    <text evidence="1">The sequence shown here is derived from an EMBL/GenBank/DDBJ whole genome shotgun (WGS) entry which is preliminary data.</text>
</comment>